<evidence type="ECO:0000259" key="1">
    <source>
        <dbReference type="Pfam" id="PF03781"/>
    </source>
</evidence>
<comment type="caution">
    <text evidence="2">The sequence shown here is derived from an EMBL/GenBank/DDBJ whole genome shotgun (WGS) entry which is preliminary data.</text>
</comment>
<dbReference type="SUPFAM" id="SSF56436">
    <property type="entry name" value="C-type lectin-like"/>
    <property type="match status" value="1"/>
</dbReference>
<keyword evidence="3" id="KW-1185">Reference proteome</keyword>
<dbReference type="eggNOG" id="COG1262">
    <property type="taxonomic scope" value="Bacteria"/>
</dbReference>
<dbReference type="EMBL" id="AAXW01000031">
    <property type="protein sequence ID" value="EAZ90088.1"/>
    <property type="molecule type" value="Genomic_DNA"/>
</dbReference>
<dbReference type="InterPro" id="IPR051043">
    <property type="entry name" value="Sulfatase_Mod_Factor_Kinase"/>
</dbReference>
<name>A3ITZ3_9CHRO</name>
<evidence type="ECO:0000313" key="3">
    <source>
        <dbReference type="Proteomes" id="UP000003781"/>
    </source>
</evidence>
<dbReference type="RefSeq" id="WP_008276848.1">
    <property type="nucleotide sequence ID" value="NZ_AAXW01000031.1"/>
</dbReference>
<dbReference type="InterPro" id="IPR016187">
    <property type="entry name" value="CTDL_fold"/>
</dbReference>
<dbReference type="AlphaFoldDB" id="A3ITZ3"/>
<dbReference type="PANTHER" id="PTHR23150:SF19">
    <property type="entry name" value="FORMYLGLYCINE-GENERATING ENZYME"/>
    <property type="match status" value="1"/>
</dbReference>
<dbReference type="InterPro" id="IPR005532">
    <property type="entry name" value="SUMF_dom"/>
</dbReference>
<dbReference type="OrthoDB" id="9768004at2"/>
<reference evidence="2 3" key="1">
    <citation type="submission" date="2007-03" db="EMBL/GenBank/DDBJ databases">
        <authorList>
            <person name="Stal L."/>
            <person name="Ferriera S."/>
            <person name="Johnson J."/>
            <person name="Kravitz S."/>
            <person name="Beeson K."/>
            <person name="Sutton G."/>
            <person name="Rogers Y.-H."/>
            <person name="Friedman R."/>
            <person name="Frazier M."/>
            <person name="Venter J.C."/>
        </authorList>
    </citation>
    <scope>NUCLEOTIDE SEQUENCE [LARGE SCALE GENOMIC DNA]</scope>
    <source>
        <strain evidence="2 3">CCY0110</strain>
    </source>
</reference>
<accession>A3ITZ3</accession>
<dbReference type="Gene3D" id="3.90.1580.10">
    <property type="entry name" value="paralog of FGE (formylglycine-generating enzyme)"/>
    <property type="match status" value="1"/>
</dbReference>
<dbReference type="Proteomes" id="UP000003781">
    <property type="component" value="Unassembled WGS sequence"/>
</dbReference>
<protein>
    <recommendedName>
        <fullName evidence="1">Sulfatase-modifying factor enzyme-like domain-containing protein</fullName>
    </recommendedName>
</protein>
<feature type="domain" description="Sulfatase-modifying factor enzyme-like" evidence="1">
    <location>
        <begin position="337"/>
        <end position="610"/>
    </location>
</feature>
<dbReference type="InterPro" id="IPR042095">
    <property type="entry name" value="SUMF_sf"/>
</dbReference>
<sequence length="616" mass="71092">MTKVELTPQEIAAKERIEAFCEQYGKDGQSYFNLACYAAFPLVLTPDLLYQIWAIFCVKDTPWIAVAHILLSPLCQEMGYETYEMELETRNQLLRVLNEQQLTEMGQFMLQYLEKRLVGTDPHTQNIKERQKITALTYTKPSLAAKELAQKLSQGIKSENIREAFRWTTFLKTLARPLIERGFEPLLTYNDIILNTAYQRTNTSEHNALVQKFEQQKLAFSQKIKLKDPLTLPSDNASPSLSTQLNIKLITFDINVATIVVDDNGKDEKEEEKAQLGEFETVFVNRRGETIKTQPCEAYYYKEPLDFNNLDEASENSEVEGDNNLDGEAKPTVEPITMIYIPEGEFIMGSHSEEKNRDDSESPQHRVKIPPFFMAQTPITQAQWRAIASLPQVERELKPDPSSFKGDNNPVDSINWYDAIEWCARLSVHTGREYRLPSEAEWEYACRGFERPPVDVPETDTEENSINEKVYPPFHFGDTITDKLANYDASYTYGDEQKGQYREKTIPVRSFKPNAFGLYDMHGNVFEWCLDPWYDSYKNAPTDGRVWDEENQQEDYYDHIVKNITQMLTDERSRVLRGGSWIGIPYLCRSAFRNYDAPRDGSYGFGLRVVCCPPRT</sequence>
<dbReference type="Pfam" id="PF03781">
    <property type="entry name" value="FGE-sulfatase"/>
    <property type="match status" value="1"/>
</dbReference>
<gene>
    <name evidence="2" type="ORF">CY0110_15120</name>
</gene>
<dbReference type="GO" id="GO:0120147">
    <property type="term" value="F:formylglycine-generating oxidase activity"/>
    <property type="evidence" value="ECO:0007669"/>
    <property type="project" value="TreeGrafter"/>
</dbReference>
<dbReference type="PANTHER" id="PTHR23150">
    <property type="entry name" value="SULFATASE MODIFYING FACTOR 1, 2"/>
    <property type="match status" value="1"/>
</dbReference>
<organism evidence="2 3">
    <name type="scientific">Crocosphaera chwakensis CCY0110</name>
    <dbReference type="NCBI Taxonomy" id="391612"/>
    <lineage>
        <taxon>Bacteria</taxon>
        <taxon>Bacillati</taxon>
        <taxon>Cyanobacteriota</taxon>
        <taxon>Cyanophyceae</taxon>
        <taxon>Oscillatoriophycideae</taxon>
        <taxon>Chroococcales</taxon>
        <taxon>Aphanothecaceae</taxon>
        <taxon>Crocosphaera</taxon>
        <taxon>Crocosphaera chwakensis</taxon>
    </lineage>
</organism>
<proteinExistence type="predicted"/>
<evidence type="ECO:0000313" key="2">
    <source>
        <dbReference type="EMBL" id="EAZ90088.1"/>
    </source>
</evidence>